<dbReference type="InterPro" id="IPR025330">
    <property type="entry name" value="DUF4236"/>
</dbReference>
<dbReference type="AlphaFoldDB" id="A0AA90GY36"/>
<feature type="domain" description="DUF4236" evidence="1">
    <location>
        <begin position="8"/>
        <end position="54"/>
    </location>
</feature>
<comment type="caution">
    <text evidence="2">The sequence shown here is derived from an EMBL/GenBank/DDBJ whole genome shotgun (WGS) entry which is preliminary data.</text>
</comment>
<accession>A0AA90GY36</accession>
<organism evidence="2">
    <name type="scientific">Streptantibioticus silvisoli</name>
    <dbReference type="NCBI Taxonomy" id="2705255"/>
    <lineage>
        <taxon>Bacteria</taxon>
        <taxon>Bacillati</taxon>
        <taxon>Actinomycetota</taxon>
        <taxon>Actinomycetes</taxon>
        <taxon>Kitasatosporales</taxon>
        <taxon>Streptomycetaceae</taxon>
        <taxon>Streptantibioticus</taxon>
    </lineage>
</organism>
<dbReference type="Pfam" id="PF14020">
    <property type="entry name" value="DUF4236"/>
    <property type="match status" value="1"/>
</dbReference>
<reference evidence="2" key="1">
    <citation type="submission" date="2023-05" db="EMBL/GenBank/DDBJ databases">
        <title>Streptantibioticus silvisoli sp. nov., acidotolerant actinomycetes 1 from pine litter.</title>
        <authorList>
            <person name="Swiecimska M."/>
            <person name="Golinska P."/>
            <person name="Sangal V."/>
            <person name="Wachnowicz B."/>
            <person name="Goodfellow M."/>
        </authorList>
    </citation>
    <scope>NUCLEOTIDE SEQUENCE</scope>
    <source>
        <strain evidence="2">SL13</strain>
    </source>
</reference>
<evidence type="ECO:0000259" key="1">
    <source>
        <dbReference type="Pfam" id="PF14020"/>
    </source>
</evidence>
<evidence type="ECO:0000313" key="2">
    <source>
        <dbReference type="EMBL" id="MDI5969909.1"/>
    </source>
</evidence>
<gene>
    <name evidence="2" type="ORF">POF50_011270</name>
</gene>
<protein>
    <submittedName>
        <fullName evidence="2">DUF4236 domain-containing protein</fullName>
    </submittedName>
</protein>
<sequence>MARRRSLSKSINLGGGVRVRVGSKSSSISVGGKNGRVTLNSNGRRTTTVRAGGMSVTSTSMPEKRVKQQRVTAAPTRSLAPEVWSARLGTPIGPRRKIHGGWVAADDRGLVIHREGQDDVRVPHRQITQVWLEDKHLALMATDMEPMRLRLTTLFPSWDLRFVNAVARAAGLDSA</sequence>
<dbReference type="EMBL" id="JABXJJ020000012">
    <property type="protein sequence ID" value="MDI5969909.1"/>
    <property type="molecule type" value="Genomic_DNA"/>
</dbReference>
<name>A0AA90GY36_9ACTN</name>
<dbReference type="RefSeq" id="WP_271313041.1">
    <property type="nucleotide sequence ID" value="NZ_JABXJJ020000012.1"/>
</dbReference>
<proteinExistence type="predicted"/>